<feature type="transmembrane region" description="Helical" evidence="7">
    <location>
        <begin position="115"/>
        <end position="140"/>
    </location>
</feature>
<evidence type="ECO:0000256" key="2">
    <source>
        <dbReference type="ARBA" id="ARBA00007430"/>
    </source>
</evidence>
<evidence type="ECO:0000256" key="5">
    <source>
        <dbReference type="ARBA" id="ARBA00022989"/>
    </source>
</evidence>
<proteinExistence type="inferred from homology"/>
<dbReference type="AlphaFoldDB" id="A0A1J0WE10"/>
<keyword evidence="4 7" id="KW-0812">Transmembrane</keyword>
<dbReference type="OrthoDB" id="9770347at2"/>
<protein>
    <submittedName>
        <fullName evidence="8">Polysaccharide biosynthesis protein</fullName>
    </submittedName>
</protein>
<feature type="transmembrane region" description="Helical" evidence="7">
    <location>
        <begin position="383"/>
        <end position="404"/>
    </location>
</feature>
<evidence type="ECO:0000256" key="4">
    <source>
        <dbReference type="ARBA" id="ARBA00022692"/>
    </source>
</evidence>
<evidence type="ECO:0000313" key="8">
    <source>
        <dbReference type="EMBL" id="APE42416.1"/>
    </source>
</evidence>
<feature type="transmembrane region" description="Helical" evidence="7">
    <location>
        <begin position="323"/>
        <end position="345"/>
    </location>
</feature>
<dbReference type="STRING" id="1917485.BOO69_02530"/>
<dbReference type="KEGG" id="suam:BOO69_02530"/>
<dbReference type="Proteomes" id="UP000181897">
    <property type="component" value="Chromosome"/>
</dbReference>
<dbReference type="PANTHER" id="PTHR30250:SF10">
    <property type="entry name" value="LIPOPOLYSACCHARIDE BIOSYNTHESIS PROTEIN WZXC"/>
    <property type="match status" value="1"/>
</dbReference>
<dbReference type="PANTHER" id="PTHR30250">
    <property type="entry name" value="PST FAMILY PREDICTED COLANIC ACID TRANSPORTER"/>
    <property type="match status" value="1"/>
</dbReference>
<feature type="transmembrane region" description="Helical" evidence="7">
    <location>
        <begin position="357"/>
        <end position="377"/>
    </location>
</feature>
<comment type="similarity">
    <text evidence="2">Belongs to the polysaccharide synthase family.</text>
</comment>
<feature type="transmembrane region" description="Helical" evidence="7">
    <location>
        <begin position="208"/>
        <end position="227"/>
    </location>
</feature>
<feature type="transmembrane region" description="Helical" evidence="7">
    <location>
        <begin position="87"/>
        <end position="109"/>
    </location>
</feature>
<dbReference type="EMBL" id="CP018076">
    <property type="protein sequence ID" value="APE42416.1"/>
    <property type="molecule type" value="Genomic_DNA"/>
</dbReference>
<name>A0A1J0WE10_9RHOB</name>
<evidence type="ECO:0000256" key="6">
    <source>
        <dbReference type="ARBA" id="ARBA00023136"/>
    </source>
</evidence>
<evidence type="ECO:0000256" key="3">
    <source>
        <dbReference type="ARBA" id="ARBA00022475"/>
    </source>
</evidence>
<accession>A0A1J0WE10</accession>
<gene>
    <name evidence="8" type="ORF">BOO69_02530</name>
</gene>
<reference evidence="8 9" key="1">
    <citation type="submission" date="2016-11" db="EMBL/GenBank/DDBJ databases">
        <title>Complete genome sequence of Sulfitobacter sp. AM1-D1, a toxic bacteria associated with marine dinoflagellate Alexandrium minutum in East China Sea.</title>
        <authorList>
            <person name="Yang Q."/>
            <person name="Zhang X."/>
            <person name="Tian X."/>
        </authorList>
    </citation>
    <scope>NUCLEOTIDE SEQUENCE [LARGE SCALE GENOMIC DNA]</scope>
    <source>
        <strain evidence="8 9">AM1-D1</strain>
    </source>
</reference>
<feature type="transmembrane region" description="Helical" evidence="7">
    <location>
        <begin position="288"/>
        <end position="311"/>
    </location>
</feature>
<keyword evidence="6 7" id="KW-0472">Membrane</keyword>
<dbReference type="InterPro" id="IPR050833">
    <property type="entry name" value="Poly_Biosynth_Transport"/>
</dbReference>
<dbReference type="Pfam" id="PF13440">
    <property type="entry name" value="Polysacc_synt_3"/>
    <property type="match status" value="1"/>
</dbReference>
<feature type="transmembrane region" description="Helical" evidence="7">
    <location>
        <begin position="234"/>
        <end position="252"/>
    </location>
</feature>
<evidence type="ECO:0000256" key="1">
    <source>
        <dbReference type="ARBA" id="ARBA00004651"/>
    </source>
</evidence>
<organism evidence="8 9">
    <name type="scientific">Sulfitobacter alexandrii</name>
    <dbReference type="NCBI Taxonomy" id="1917485"/>
    <lineage>
        <taxon>Bacteria</taxon>
        <taxon>Pseudomonadati</taxon>
        <taxon>Pseudomonadota</taxon>
        <taxon>Alphaproteobacteria</taxon>
        <taxon>Rhodobacterales</taxon>
        <taxon>Roseobacteraceae</taxon>
        <taxon>Sulfitobacter</taxon>
    </lineage>
</organism>
<evidence type="ECO:0000313" key="9">
    <source>
        <dbReference type="Proteomes" id="UP000181897"/>
    </source>
</evidence>
<dbReference type="GO" id="GO:0005886">
    <property type="term" value="C:plasma membrane"/>
    <property type="evidence" value="ECO:0007669"/>
    <property type="project" value="UniProtKB-SubCell"/>
</dbReference>
<keyword evidence="3" id="KW-1003">Cell membrane</keyword>
<feature type="transmembrane region" description="Helical" evidence="7">
    <location>
        <begin position="161"/>
        <end position="188"/>
    </location>
</feature>
<dbReference type="RefSeq" id="WP_071970022.1">
    <property type="nucleotide sequence ID" value="NZ_CP018076.1"/>
</dbReference>
<keyword evidence="5 7" id="KW-1133">Transmembrane helix</keyword>
<comment type="subcellular location">
    <subcellularLocation>
        <location evidence="1">Cell membrane</location>
        <topology evidence="1">Multi-pass membrane protein</topology>
    </subcellularLocation>
</comment>
<sequence>MTPLNKLPQIAQNLFAYGASEVAAKASRLLVVVAVARSLDLAQIGVAAAALAAADILKALTENGVGQRIIAAPEDELPQTCATAHRIFWVWCVGLFLAQSAIGLALYATGASAELLMLILLLAGEYLFMPAGLVQTALAMRAGKLRQTAAISGAQIVGANVMSAALALLWPSALALILPRLLTAPFWLVAMRRLHPWTRDLRQGFAPLRPFLSFGWAVLGVELVKALRLQADKLIVGTLMGAEALGLYFMAFNAGLSLANSFSVAFSTVLFPHLCASTDKSLALRQSMLLAMGLITPAVVVQAVLAPYYVPILFGAGWEGLDLIVSILCLVAIPTTLWSATAGWLRATGRAHREFWVTGAMTVALMLNTALLAPFGLATVATGYAIVATVVMVGASLPALFLAFGPTVAKA</sequence>
<keyword evidence="9" id="KW-1185">Reference proteome</keyword>
<evidence type="ECO:0000256" key="7">
    <source>
        <dbReference type="SAM" id="Phobius"/>
    </source>
</evidence>